<dbReference type="GO" id="GO:0005978">
    <property type="term" value="P:glycogen biosynthetic process"/>
    <property type="evidence" value="ECO:0007669"/>
    <property type="project" value="UniProtKB-UniRule"/>
</dbReference>
<evidence type="ECO:0000313" key="10">
    <source>
        <dbReference type="EMBL" id="KXA14471.1"/>
    </source>
</evidence>
<dbReference type="CDD" id="cd03791">
    <property type="entry name" value="GT5_Glycogen_synthase_DULL1-like"/>
    <property type="match status" value="1"/>
</dbReference>
<dbReference type="Pfam" id="PF08323">
    <property type="entry name" value="Glyco_transf_5"/>
    <property type="match status" value="1"/>
</dbReference>
<evidence type="ECO:0000256" key="3">
    <source>
        <dbReference type="ARBA" id="ARBA00010281"/>
    </source>
</evidence>
<dbReference type="PANTHER" id="PTHR45825:SF11">
    <property type="entry name" value="ALPHA AMYLASE DOMAIN-CONTAINING PROTEIN"/>
    <property type="match status" value="1"/>
</dbReference>
<evidence type="ECO:0000313" key="11">
    <source>
        <dbReference type="Proteomes" id="UP000070646"/>
    </source>
</evidence>
<feature type="binding site" evidence="7">
    <location>
        <position position="21"/>
    </location>
    <ligand>
        <name>ADP-alpha-D-glucose</name>
        <dbReference type="ChEBI" id="CHEBI:57498"/>
    </ligand>
</feature>
<dbReference type="EC" id="2.4.1.21" evidence="7"/>
<dbReference type="AlphaFoldDB" id="A0A133NDV0"/>
<proteinExistence type="inferred from homology"/>
<evidence type="ECO:0000259" key="8">
    <source>
        <dbReference type="Pfam" id="PF00534"/>
    </source>
</evidence>
<keyword evidence="5 7" id="KW-0808">Transferase</keyword>
<dbReference type="PANTHER" id="PTHR45825">
    <property type="entry name" value="GRANULE-BOUND STARCH SYNTHASE 1, CHLOROPLASTIC/AMYLOPLASTIC"/>
    <property type="match status" value="1"/>
</dbReference>
<dbReference type="NCBIfam" id="NF001898">
    <property type="entry name" value="PRK00654.1-1"/>
    <property type="match status" value="1"/>
</dbReference>
<name>A0A133NDV0_CLOPF</name>
<dbReference type="Pfam" id="PF00534">
    <property type="entry name" value="Glycos_transf_1"/>
    <property type="match status" value="1"/>
</dbReference>
<evidence type="ECO:0000256" key="4">
    <source>
        <dbReference type="ARBA" id="ARBA00022676"/>
    </source>
</evidence>
<dbReference type="EMBL" id="LRPU01000010">
    <property type="protein sequence ID" value="KXA14471.1"/>
    <property type="molecule type" value="Genomic_DNA"/>
</dbReference>
<feature type="domain" description="Starch synthase catalytic" evidence="9">
    <location>
        <begin position="8"/>
        <end position="243"/>
    </location>
</feature>
<keyword evidence="4 7" id="KW-0328">Glycosyltransferase</keyword>
<evidence type="ECO:0000256" key="5">
    <source>
        <dbReference type="ARBA" id="ARBA00022679"/>
    </source>
</evidence>
<dbReference type="NCBIfam" id="TIGR02095">
    <property type="entry name" value="glgA"/>
    <property type="match status" value="1"/>
</dbReference>
<dbReference type="InterPro" id="IPR011835">
    <property type="entry name" value="GS/SS"/>
</dbReference>
<comment type="similarity">
    <text evidence="3 7">Belongs to the glycosyltransferase 1 family. Bacterial/plant glycogen synthase subfamily.</text>
</comment>
<sequence length="482" mass="55225">MEGFKVIRVLFATSEANPFIKTGGLGDVMGALPKELRRKGIDARVILPKYSAIKGELLEKLNFKKWFMVSVGWRNQYCGIYECEYDEVIYYLLDSEFYFHRDGLYGEGDDGERFAFFDRAVLETLKEVDWCPDIIHCNDWQTGMIPVLHKLEYSKDPFYKDIKTVTSIHNLLFQGNFSSDILPELFGYDYEPIINGSLEFYGGMSFMKGAINYSDRILTVSETYAKEIQTPYFGENLDGLLRERGYALKGIVNGIDYDEFNPSKDSLIAKNFSVETLEDKALNKLALQKELGLPINSDIPMISIVSRLTNQKGCDLIVNIAHRLLQRNVQLVILGTGDYNYENHFRGLQELYPTKVSANIKFDNGLAHRIYAASDMFLMPSLFEPCGLGQLIALRYGTIPIVRETGGLKDTIHPYNKYNGIGNGFSFTNYNHNDLMYVIELALETYDNKEIWKSLIIQAMDSDNSWNKSAEKYKELYEELIK</sequence>
<comment type="catalytic activity">
    <reaction evidence="1 7">
        <text>[(1-&gt;4)-alpha-D-glucosyl](n) + ADP-alpha-D-glucose = [(1-&gt;4)-alpha-D-glucosyl](n+1) + ADP + H(+)</text>
        <dbReference type="Rhea" id="RHEA:18189"/>
        <dbReference type="Rhea" id="RHEA-COMP:9584"/>
        <dbReference type="Rhea" id="RHEA-COMP:9587"/>
        <dbReference type="ChEBI" id="CHEBI:15378"/>
        <dbReference type="ChEBI" id="CHEBI:15444"/>
        <dbReference type="ChEBI" id="CHEBI:57498"/>
        <dbReference type="ChEBI" id="CHEBI:456216"/>
        <dbReference type="EC" id="2.4.1.21"/>
    </reaction>
</comment>
<evidence type="ECO:0000256" key="2">
    <source>
        <dbReference type="ARBA" id="ARBA00002764"/>
    </source>
</evidence>
<gene>
    <name evidence="7" type="primary">glgA</name>
    <name evidence="10" type="ORF">HMPREF3222_00310</name>
</gene>
<dbReference type="HAMAP" id="MF_00484">
    <property type="entry name" value="Glycogen_synth"/>
    <property type="match status" value="1"/>
</dbReference>
<dbReference type="InterPro" id="IPR013534">
    <property type="entry name" value="Starch_synth_cat_dom"/>
</dbReference>
<comment type="pathway">
    <text evidence="7">Glycan biosynthesis; glycogen biosynthesis.</text>
</comment>
<protein>
    <recommendedName>
        <fullName evidence="7">Glycogen synthase</fullName>
        <ecNumber evidence="7">2.4.1.21</ecNumber>
    </recommendedName>
    <alternativeName>
        <fullName evidence="7">Starch [bacterial glycogen] synthase</fullName>
    </alternativeName>
</protein>
<keyword evidence="6 7" id="KW-0320">Glycogen biosynthesis</keyword>
<reference evidence="10 11" key="1">
    <citation type="submission" date="2016-01" db="EMBL/GenBank/DDBJ databases">
        <authorList>
            <person name="Oliw E.H."/>
        </authorList>
    </citation>
    <scope>NUCLEOTIDE SEQUENCE [LARGE SCALE GENOMIC DNA]</scope>
    <source>
        <strain evidence="10 11">MJR7757A</strain>
    </source>
</reference>
<organism evidence="10 11">
    <name type="scientific">Clostridium perfringens</name>
    <dbReference type="NCBI Taxonomy" id="1502"/>
    <lineage>
        <taxon>Bacteria</taxon>
        <taxon>Bacillati</taxon>
        <taxon>Bacillota</taxon>
        <taxon>Clostridia</taxon>
        <taxon>Eubacteriales</taxon>
        <taxon>Clostridiaceae</taxon>
        <taxon>Clostridium</taxon>
    </lineage>
</organism>
<dbReference type="GO" id="GO:0009011">
    <property type="term" value="F:alpha-1,4-glucan glucosyltransferase (ADP-glucose donor) activity"/>
    <property type="evidence" value="ECO:0007669"/>
    <property type="project" value="UniProtKB-UniRule"/>
</dbReference>
<evidence type="ECO:0000259" key="9">
    <source>
        <dbReference type="Pfam" id="PF08323"/>
    </source>
</evidence>
<comment type="function">
    <text evidence="2 7">Synthesizes alpha-1,4-glucan chains using ADP-glucose.</text>
</comment>
<evidence type="ECO:0000256" key="1">
    <source>
        <dbReference type="ARBA" id="ARBA00001478"/>
    </source>
</evidence>
<dbReference type="GO" id="GO:0004373">
    <property type="term" value="F:alpha-1,4-glucan glucosyltransferase (UDP-glucose donor) activity"/>
    <property type="evidence" value="ECO:0007669"/>
    <property type="project" value="InterPro"/>
</dbReference>
<dbReference type="PATRIC" id="fig|1502.174.peg.313"/>
<feature type="domain" description="Glycosyl transferase family 1" evidence="8">
    <location>
        <begin position="294"/>
        <end position="450"/>
    </location>
</feature>
<accession>A0A133NDV0</accession>
<evidence type="ECO:0000256" key="6">
    <source>
        <dbReference type="ARBA" id="ARBA00023056"/>
    </source>
</evidence>
<dbReference type="SUPFAM" id="SSF53756">
    <property type="entry name" value="UDP-Glycosyltransferase/glycogen phosphorylase"/>
    <property type="match status" value="1"/>
</dbReference>
<dbReference type="Proteomes" id="UP000070646">
    <property type="component" value="Unassembled WGS sequence"/>
</dbReference>
<dbReference type="InterPro" id="IPR001296">
    <property type="entry name" value="Glyco_trans_1"/>
</dbReference>
<dbReference type="UniPathway" id="UPA00164"/>
<dbReference type="Gene3D" id="3.40.50.2000">
    <property type="entry name" value="Glycogen Phosphorylase B"/>
    <property type="match status" value="2"/>
</dbReference>
<evidence type="ECO:0000256" key="7">
    <source>
        <dbReference type="HAMAP-Rule" id="MF_00484"/>
    </source>
</evidence>
<comment type="caution">
    <text evidence="10">The sequence shown here is derived from an EMBL/GenBank/DDBJ whole genome shotgun (WGS) entry which is preliminary data.</text>
</comment>